<feature type="transmembrane region" description="Helical" evidence="1">
    <location>
        <begin position="21"/>
        <end position="43"/>
    </location>
</feature>
<evidence type="ECO:0000313" key="2">
    <source>
        <dbReference type="EMBL" id="PAL20611.1"/>
    </source>
</evidence>
<organism evidence="2 3">
    <name type="scientific">Acetobacter syzygii</name>
    <dbReference type="NCBI Taxonomy" id="146476"/>
    <lineage>
        <taxon>Bacteria</taxon>
        <taxon>Pseudomonadati</taxon>
        <taxon>Pseudomonadota</taxon>
        <taxon>Alphaproteobacteria</taxon>
        <taxon>Acetobacterales</taxon>
        <taxon>Acetobacteraceae</taxon>
        <taxon>Acetobacter</taxon>
    </lineage>
</organism>
<proteinExistence type="predicted"/>
<keyword evidence="3" id="KW-1185">Reference proteome</keyword>
<dbReference type="EMBL" id="NDFP01000019">
    <property type="protein sequence ID" value="PAL20611.1"/>
    <property type="molecule type" value="Genomic_DNA"/>
</dbReference>
<reference evidence="2 3" key="1">
    <citation type="submission" date="2017-04" db="EMBL/GenBank/DDBJ databases">
        <title>Kefir bacterial isolates.</title>
        <authorList>
            <person name="Kim Y."/>
            <person name="Blasche S."/>
            <person name="Patil K.R."/>
        </authorList>
    </citation>
    <scope>NUCLEOTIDE SEQUENCE [LARGE SCALE GENOMIC DNA]</scope>
    <source>
        <strain evidence="2 3">KR-2</strain>
    </source>
</reference>
<comment type="caution">
    <text evidence="2">The sequence shown here is derived from an EMBL/GenBank/DDBJ whole genome shotgun (WGS) entry which is preliminary data.</text>
</comment>
<name>A0A270B7I1_9PROT</name>
<gene>
    <name evidence="2" type="ORF">B9K05_12745</name>
</gene>
<keyword evidence="1" id="KW-0472">Membrane</keyword>
<keyword evidence="1" id="KW-0812">Transmembrane</keyword>
<keyword evidence="1" id="KW-1133">Transmembrane helix</keyword>
<evidence type="ECO:0000256" key="1">
    <source>
        <dbReference type="SAM" id="Phobius"/>
    </source>
</evidence>
<protein>
    <submittedName>
        <fullName evidence="2">Uncharacterized protein</fullName>
    </submittedName>
</protein>
<dbReference type="Proteomes" id="UP000216033">
    <property type="component" value="Unassembled WGS sequence"/>
</dbReference>
<sequence>MLGIPEKPPQNEIQLTERLKLAASACQNLALTLVGLSLISPFFAAGGWSWRKLPAVMVAAILERAAFEFLSYIPAKETSKEDKQ</sequence>
<accession>A0A270B7I1</accession>
<evidence type="ECO:0000313" key="3">
    <source>
        <dbReference type="Proteomes" id="UP000216033"/>
    </source>
</evidence>
<dbReference type="AlphaFoldDB" id="A0A270B7I1"/>